<dbReference type="SUPFAM" id="SSF49777">
    <property type="entry name" value="PEBP-like"/>
    <property type="match status" value="1"/>
</dbReference>
<sequence length="420" mass="48463">MFALRRVNKAGPSALRCRRNGTQATSSIEAVEASVTPAAQTPPVEATPKPAPPKPKETNESTEPSKPKGPYRFWPTTRPSISLERPRQYSRPIGVGVLPAYDHALAYIKRDSELQKEELKEYQAELEIEEKGARNPGHLERLREKVRILEVQSEINLPSVRWKARNGLADMSKTVYRHLLEQRWREEGELDLLMERIHQMNVVPDMMGSLHPSFDLRVNFPEPLPEDVRLRTRVRRKYQKVEPGVYLSPEQTRKPPMMYTTVFHTEPRFYTLLMLDLDVPNPETQSFQSYLHWLQPNISLSSSTTSVDLPTTHTKYIPPHPQKGTPYHRYVLLFAPQTGSEAIKVPQFSDSDRLGFDYRQFAEQYGLDASKGGAAHMWRGVWDESVSKIYKDVLQIEEPVFARQPKEDPYKAMKQEKKYL</sequence>
<dbReference type="InterPro" id="IPR035810">
    <property type="entry name" value="PEBP_euk"/>
</dbReference>
<dbReference type="OrthoDB" id="2153661at2759"/>
<dbReference type="PANTHER" id="PTHR11362">
    <property type="entry name" value="PHOSPHATIDYLETHANOLAMINE-BINDING PROTEIN"/>
    <property type="match status" value="1"/>
</dbReference>
<evidence type="ECO:0000313" key="4">
    <source>
        <dbReference type="Proteomes" id="UP000292702"/>
    </source>
</evidence>
<proteinExistence type="predicted"/>
<dbReference type="InterPro" id="IPR008914">
    <property type="entry name" value="PEBP"/>
</dbReference>
<dbReference type="InterPro" id="IPR036610">
    <property type="entry name" value="PEBP-like_sf"/>
</dbReference>
<evidence type="ECO:0008006" key="5">
    <source>
        <dbReference type="Google" id="ProtNLM"/>
    </source>
</evidence>
<dbReference type="Pfam" id="PF01161">
    <property type="entry name" value="PBP"/>
    <property type="match status" value="1"/>
</dbReference>
<evidence type="ECO:0000313" key="3">
    <source>
        <dbReference type="EMBL" id="TCD61067.1"/>
    </source>
</evidence>
<evidence type="ECO:0000256" key="2">
    <source>
        <dbReference type="SAM" id="MobiDB-lite"/>
    </source>
</evidence>
<feature type="compositionally biased region" description="Basic and acidic residues" evidence="2">
    <location>
        <begin position="54"/>
        <end position="66"/>
    </location>
</feature>
<organism evidence="3 4">
    <name type="scientific">Steccherinum ochraceum</name>
    <dbReference type="NCBI Taxonomy" id="92696"/>
    <lineage>
        <taxon>Eukaryota</taxon>
        <taxon>Fungi</taxon>
        <taxon>Dikarya</taxon>
        <taxon>Basidiomycota</taxon>
        <taxon>Agaricomycotina</taxon>
        <taxon>Agaricomycetes</taxon>
        <taxon>Polyporales</taxon>
        <taxon>Steccherinaceae</taxon>
        <taxon>Steccherinum</taxon>
    </lineage>
</organism>
<dbReference type="PANTHER" id="PTHR11362:SF82">
    <property type="entry name" value="PHOSPHATIDYLETHANOLAMINE-BINDING PROTEIN 4"/>
    <property type="match status" value="1"/>
</dbReference>
<dbReference type="Gene3D" id="3.90.280.10">
    <property type="entry name" value="PEBP-like"/>
    <property type="match status" value="1"/>
</dbReference>
<keyword evidence="4" id="KW-1185">Reference proteome</keyword>
<gene>
    <name evidence="3" type="ORF">EIP91_009071</name>
</gene>
<keyword evidence="1" id="KW-0175">Coiled coil</keyword>
<dbReference type="Proteomes" id="UP000292702">
    <property type="component" value="Unassembled WGS sequence"/>
</dbReference>
<comment type="caution">
    <text evidence="3">The sequence shown here is derived from an EMBL/GenBank/DDBJ whole genome shotgun (WGS) entry which is preliminary data.</text>
</comment>
<evidence type="ECO:0000256" key="1">
    <source>
        <dbReference type="SAM" id="Coils"/>
    </source>
</evidence>
<feature type="region of interest" description="Disordered" evidence="2">
    <location>
        <begin position="1"/>
        <end position="79"/>
    </location>
</feature>
<protein>
    <recommendedName>
        <fullName evidence="5">54S ribosomal protein L35, mitochondrial</fullName>
    </recommendedName>
</protein>
<dbReference type="Gene3D" id="1.20.58.1180">
    <property type="match status" value="1"/>
</dbReference>
<reference evidence="3 4" key="1">
    <citation type="submission" date="2018-11" db="EMBL/GenBank/DDBJ databases">
        <title>Genome assembly of Steccherinum ochraceum LE-BIN_3174, the white-rot fungus of the Steccherinaceae family (The Residual Polyporoid clade, Polyporales, Basidiomycota).</title>
        <authorList>
            <person name="Fedorova T.V."/>
            <person name="Glazunova O.A."/>
            <person name="Landesman E.O."/>
            <person name="Moiseenko K.V."/>
            <person name="Psurtseva N.V."/>
            <person name="Savinova O.S."/>
            <person name="Shakhova N.V."/>
            <person name="Tyazhelova T.V."/>
            <person name="Vasina D.V."/>
        </authorList>
    </citation>
    <scope>NUCLEOTIDE SEQUENCE [LARGE SCALE GENOMIC DNA]</scope>
    <source>
        <strain evidence="3 4">LE-BIN_3174</strain>
    </source>
</reference>
<dbReference type="AlphaFoldDB" id="A0A4V2MV50"/>
<dbReference type="EMBL" id="RWJN01000509">
    <property type="protein sequence ID" value="TCD61067.1"/>
    <property type="molecule type" value="Genomic_DNA"/>
</dbReference>
<dbReference type="CDD" id="cd00866">
    <property type="entry name" value="PEBP_euk"/>
    <property type="match status" value="1"/>
</dbReference>
<feature type="coiled-coil region" evidence="1">
    <location>
        <begin position="105"/>
        <end position="132"/>
    </location>
</feature>
<accession>A0A4V2MV50</accession>
<name>A0A4V2MV50_9APHY</name>
<dbReference type="STRING" id="92696.A0A4V2MV50"/>